<dbReference type="InterPro" id="IPR057326">
    <property type="entry name" value="KR_dom"/>
</dbReference>
<keyword evidence="3" id="KW-0520">NAD</keyword>
<evidence type="ECO:0000313" key="6">
    <source>
        <dbReference type="Proteomes" id="UP000285349"/>
    </source>
</evidence>
<dbReference type="GO" id="GO:0016491">
    <property type="term" value="F:oxidoreductase activity"/>
    <property type="evidence" value="ECO:0007669"/>
    <property type="project" value="UniProtKB-KW"/>
</dbReference>
<dbReference type="Pfam" id="PF13561">
    <property type="entry name" value="adh_short_C2"/>
    <property type="match status" value="1"/>
</dbReference>
<comment type="caution">
    <text evidence="5">The sequence shown here is derived from an EMBL/GenBank/DDBJ whole genome shotgun (WGS) entry which is preliminary data.</text>
</comment>
<name>A0A423K032_9PSED</name>
<dbReference type="NCBIfam" id="NF005559">
    <property type="entry name" value="PRK07231.1"/>
    <property type="match status" value="1"/>
</dbReference>
<feature type="domain" description="Ketoreductase" evidence="4">
    <location>
        <begin position="6"/>
        <end position="183"/>
    </location>
</feature>
<dbReference type="PRINTS" id="PR00081">
    <property type="entry name" value="GDHRDH"/>
</dbReference>
<dbReference type="InterPro" id="IPR036291">
    <property type="entry name" value="NAD(P)-bd_dom_sf"/>
</dbReference>
<dbReference type="FunFam" id="3.40.50.720:FF:000084">
    <property type="entry name" value="Short-chain dehydrogenase reductase"/>
    <property type="match status" value="1"/>
</dbReference>
<reference evidence="5 6" key="1">
    <citation type="submission" date="2016-10" db="EMBL/GenBank/DDBJ databases">
        <title>Comparative genome analysis of multiple Pseudomonas spp. focuses on biocontrol and plant growth promoting traits.</title>
        <authorList>
            <person name="Tao X.-Y."/>
            <person name="Taylor C.G."/>
        </authorList>
    </citation>
    <scope>NUCLEOTIDE SEQUENCE [LARGE SCALE GENOMIC DNA]</scope>
    <source>
        <strain evidence="5 6">37A10</strain>
    </source>
</reference>
<gene>
    <name evidence="5" type="ORF">BK666_21255</name>
</gene>
<dbReference type="PANTHER" id="PTHR24321">
    <property type="entry name" value="DEHYDROGENASES, SHORT CHAIN"/>
    <property type="match status" value="1"/>
</dbReference>
<organism evidence="5 6">
    <name type="scientific">Pseudomonas frederiksbergensis</name>
    <dbReference type="NCBI Taxonomy" id="104087"/>
    <lineage>
        <taxon>Bacteria</taxon>
        <taxon>Pseudomonadati</taxon>
        <taxon>Pseudomonadota</taxon>
        <taxon>Gammaproteobacteria</taxon>
        <taxon>Pseudomonadales</taxon>
        <taxon>Pseudomonadaceae</taxon>
        <taxon>Pseudomonas</taxon>
    </lineage>
</organism>
<dbReference type="AlphaFoldDB" id="A0A423K032"/>
<dbReference type="RefSeq" id="WP_123512834.1">
    <property type="nucleotide sequence ID" value="NZ_MOBQ01000024.1"/>
</dbReference>
<evidence type="ECO:0000256" key="3">
    <source>
        <dbReference type="ARBA" id="ARBA00023027"/>
    </source>
</evidence>
<dbReference type="PANTHER" id="PTHR24321:SF8">
    <property type="entry name" value="ESTRADIOL 17-BETA-DEHYDROGENASE 8-RELATED"/>
    <property type="match status" value="1"/>
</dbReference>
<dbReference type="EMBL" id="MOBQ01000024">
    <property type="protein sequence ID" value="RON43595.1"/>
    <property type="molecule type" value="Genomic_DNA"/>
</dbReference>
<proteinExistence type="inferred from homology"/>
<evidence type="ECO:0000259" key="4">
    <source>
        <dbReference type="SMART" id="SM00822"/>
    </source>
</evidence>
<dbReference type="InterPro" id="IPR002347">
    <property type="entry name" value="SDR_fam"/>
</dbReference>
<dbReference type="SUPFAM" id="SSF51735">
    <property type="entry name" value="NAD(P)-binding Rossmann-fold domains"/>
    <property type="match status" value="1"/>
</dbReference>
<evidence type="ECO:0000256" key="1">
    <source>
        <dbReference type="ARBA" id="ARBA00006484"/>
    </source>
</evidence>
<dbReference type="SMART" id="SM00822">
    <property type="entry name" value="PKS_KR"/>
    <property type="match status" value="1"/>
</dbReference>
<sequence length="240" mass="25772">MKLEGRIAIVTGGTGGIGRAVCDRFTAEGAKRVVVVDREEPRYPLLPGQEFRQGNVADPEFWSALVAELEGRFGSIDVLINNAGIIDHTPLHEVELDKWNEVIAVNQTAVMLGMRAVIPGMLKKGKGAIVNTSSIWGTVAVEGVASYHASKGAVRHLSKNAALTYAKRGIRVNSVHPGLIRTPIVDQQAEEKNAWVIAQTPMGHMGRPEDIAAGMLFLASDEAAFITGTELYIDGGYTAQ</sequence>
<dbReference type="PRINTS" id="PR00080">
    <property type="entry name" value="SDRFAMILY"/>
</dbReference>
<protein>
    <submittedName>
        <fullName evidence="5">Oxidoreductase</fullName>
    </submittedName>
</protein>
<dbReference type="Proteomes" id="UP000285349">
    <property type="component" value="Unassembled WGS sequence"/>
</dbReference>
<dbReference type="Gene3D" id="3.40.50.720">
    <property type="entry name" value="NAD(P)-binding Rossmann-like Domain"/>
    <property type="match status" value="1"/>
</dbReference>
<comment type="similarity">
    <text evidence="1">Belongs to the short-chain dehydrogenases/reductases (SDR) family.</text>
</comment>
<evidence type="ECO:0000256" key="2">
    <source>
        <dbReference type="ARBA" id="ARBA00023002"/>
    </source>
</evidence>
<accession>A0A423K032</accession>
<keyword evidence="2" id="KW-0560">Oxidoreductase</keyword>
<evidence type="ECO:0000313" key="5">
    <source>
        <dbReference type="EMBL" id="RON43595.1"/>
    </source>
</evidence>
<dbReference type="OrthoDB" id="7064009at2"/>